<evidence type="ECO:0000256" key="9">
    <source>
        <dbReference type="SAM" id="MobiDB-lite"/>
    </source>
</evidence>
<dbReference type="InterPro" id="IPR009000">
    <property type="entry name" value="Transl_B-barrel_sf"/>
</dbReference>
<reference evidence="11" key="1">
    <citation type="submission" date="2018-05" db="EMBL/GenBank/DDBJ databases">
        <authorList>
            <person name="Lanie J.A."/>
            <person name="Ng W.-L."/>
            <person name="Kazmierczak K.M."/>
            <person name="Andrzejewski T.M."/>
            <person name="Davidsen T.M."/>
            <person name="Wayne K.J."/>
            <person name="Tettelin H."/>
            <person name="Glass J.I."/>
            <person name="Rusch D."/>
            <person name="Podicherti R."/>
            <person name="Tsui H.-C.T."/>
            <person name="Winkler M.E."/>
        </authorList>
    </citation>
    <scope>NUCLEOTIDE SEQUENCE</scope>
</reference>
<dbReference type="Pfam" id="PF03144">
    <property type="entry name" value="GTP_EFTU_D2"/>
    <property type="match status" value="1"/>
</dbReference>
<evidence type="ECO:0000256" key="7">
    <source>
        <dbReference type="ARBA" id="ARBA00023134"/>
    </source>
</evidence>
<dbReference type="PANTHER" id="PTHR43381:SF5">
    <property type="entry name" value="TR-TYPE G DOMAIN-CONTAINING PROTEIN"/>
    <property type="match status" value="1"/>
</dbReference>
<dbReference type="Gene3D" id="3.40.50.300">
    <property type="entry name" value="P-loop containing nucleotide triphosphate hydrolases"/>
    <property type="match status" value="1"/>
</dbReference>
<dbReference type="InterPro" id="IPR006847">
    <property type="entry name" value="IF2_N"/>
</dbReference>
<sequence>MTTDGRPTTVDDAGETTRPRKTTEQRAQTRALVLPETMTIQYLAGVLNQNPIDVIKQLMRNGIMASMNQAVDYQVATLVTTALGVRTSMAEAPTAAKGPSGKVTSKEEDPDLVIRPPVVTVLGHVDHGKTSLLDSIKNSKVADREVGGITQHIGAYQVECNGNPITFLDTPGHAAFTAIRARGARVTDIAVLVVAADDGIMPQTLEAINHAKAAEVPIVVAINKMDLPGADPERVKRQLSEQELLVEDWGGDVISVDISAKTGDGIDNLLENLLLVAEIGELKANPNKPAQGVVIEAKLDRQRGPSTTILVQDGSLNVGDFIVAGTAHGRVKAMTNDQGKLVQSVLPGYPAEILGFGSVPEAGDQLNVAANEREARLKAESISKSQGPQSGQGRALTLEEVVNQTDTDEIKELNLVVKADVQGSVEAVRGALERLVDEDATVRVLHTGSGAVTESDILLASASEAIVISFSIGAEPSAERLADRMGVEIRHYNIIYQLIDDVELALHGMLDPVYTEVIVGRAEVREIFEGRRGTRIAGCRVTEGRMVRNGDVRVMRDGAALQNSAISSLRHFREEVNEMNAGTECGIVVQGFNDYQEGDVLEVHRQERGRR</sequence>
<dbReference type="InterPro" id="IPR044145">
    <property type="entry name" value="IF2_II"/>
</dbReference>
<dbReference type="InterPro" id="IPR036925">
    <property type="entry name" value="TIF_IF2_dom3_sf"/>
</dbReference>
<comment type="subcellular location">
    <subcellularLocation>
        <location evidence="1">Cytoplasm</location>
    </subcellularLocation>
</comment>
<dbReference type="GO" id="GO:0003924">
    <property type="term" value="F:GTPase activity"/>
    <property type="evidence" value="ECO:0007669"/>
    <property type="project" value="InterPro"/>
</dbReference>
<dbReference type="GO" id="GO:0003743">
    <property type="term" value="F:translation initiation factor activity"/>
    <property type="evidence" value="ECO:0007669"/>
    <property type="project" value="UniProtKB-KW"/>
</dbReference>
<protein>
    <recommendedName>
        <fullName evidence="10">Tr-type G domain-containing protein</fullName>
    </recommendedName>
</protein>
<keyword evidence="7" id="KW-0342">GTP-binding</keyword>
<dbReference type="InterPro" id="IPR004161">
    <property type="entry name" value="EFTu-like_2"/>
</dbReference>
<proteinExistence type="inferred from homology"/>
<dbReference type="PROSITE" id="PS51722">
    <property type="entry name" value="G_TR_2"/>
    <property type="match status" value="1"/>
</dbReference>
<accession>A0A381N258</accession>
<dbReference type="GO" id="GO:0005525">
    <property type="term" value="F:GTP binding"/>
    <property type="evidence" value="ECO:0007669"/>
    <property type="project" value="UniProtKB-KW"/>
</dbReference>
<evidence type="ECO:0000256" key="4">
    <source>
        <dbReference type="ARBA" id="ARBA00022540"/>
    </source>
</evidence>
<dbReference type="FunFam" id="3.40.50.300:FF:000019">
    <property type="entry name" value="Translation initiation factor IF-2"/>
    <property type="match status" value="1"/>
</dbReference>
<keyword evidence="5" id="KW-0547">Nucleotide-binding</keyword>
<keyword evidence="3" id="KW-0963">Cytoplasm</keyword>
<feature type="domain" description="Tr-type G" evidence="10">
    <location>
        <begin position="114"/>
        <end position="283"/>
    </location>
</feature>
<feature type="compositionally biased region" description="Basic and acidic residues" evidence="9">
    <location>
        <begin position="15"/>
        <end position="24"/>
    </location>
</feature>
<dbReference type="InterPro" id="IPR005225">
    <property type="entry name" value="Small_GTP-bd"/>
</dbReference>
<dbReference type="Pfam" id="PF00009">
    <property type="entry name" value="GTP_EFTU"/>
    <property type="match status" value="1"/>
</dbReference>
<dbReference type="EMBL" id="UINC01000079">
    <property type="protein sequence ID" value="SUZ48676.1"/>
    <property type="molecule type" value="Genomic_DNA"/>
</dbReference>
<evidence type="ECO:0000256" key="2">
    <source>
        <dbReference type="ARBA" id="ARBA00007733"/>
    </source>
</evidence>
<evidence type="ECO:0000256" key="1">
    <source>
        <dbReference type="ARBA" id="ARBA00004496"/>
    </source>
</evidence>
<dbReference type="AlphaFoldDB" id="A0A381N258"/>
<dbReference type="Gene3D" id="2.40.30.10">
    <property type="entry name" value="Translation factors"/>
    <property type="match status" value="2"/>
</dbReference>
<dbReference type="InterPro" id="IPR015760">
    <property type="entry name" value="TIF_IF2"/>
</dbReference>
<evidence type="ECO:0000256" key="8">
    <source>
        <dbReference type="ARBA" id="ARBA00025162"/>
    </source>
</evidence>
<keyword evidence="4" id="KW-0396">Initiation factor</keyword>
<dbReference type="CDD" id="cd03692">
    <property type="entry name" value="mtIF2_IVc"/>
    <property type="match status" value="1"/>
</dbReference>
<dbReference type="SUPFAM" id="SSF50447">
    <property type="entry name" value="Translation proteins"/>
    <property type="match status" value="2"/>
</dbReference>
<dbReference type="InterPro" id="IPR053905">
    <property type="entry name" value="EF-G-like_DII"/>
</dbReference>
<evidence type="ECO:0000313" key="11">
    <source>
        <dbReference type="EMBL" id="SUZ48676.1"/>
    </source>
</evidence>
<dbReference type="NCBIfam" id="TIGR00231">
    <property type="entry name" value="small_GTP"/>
    <property type="match status" value="1"/>
</dbReference>
<dbReference type="HAMAP" id="MF_00100_B">
    <property type="entry name" value="IF_2_B"/>
    <property type="match status" value="1"/>
</dbReference>
<dbReference type="InterPro" id="IPR000178">
    <property type="entry name" value="TF_IF2_bacterial-like"/>
</dbReference>
<organism evidence="11">
    <name type="scientific">marine metagenome</name>
    <dbReference type="NCBI Taxonomy" id="408172"/>
    <lineage>
        <taxon>unclassified sequences</taxon>
        <taxon>metagenomes</taxon>
        <taxon>ecological metagenomes</taxon>
    </lineage>
</organism>
<dbReference type="NCBIfam" id="TIGR00487">
    <property type="entry name" value="IF-2"/>
    <property type="match status" value="1"/>
</dbReference>
<dbReference type="FunFam" id="3.40.50.10050:FF:000001">
    <property type="entry name" value="Translation initiation factor IF-2"/>
    <property type="match status" value="1"/>
</dbReference>
<dbReference type="CDD" id="cd03702">
    <property type="entry name" value="IF2_mtIF2_II"/>
    <property type="match status" value="1"/>
</dbReference>
<dbReference type="FunFam" id="2.40.30.10:FF:000054">
    <property type="entry name" value="Translation initiation factor IF-2"/>
    <property type="match status" value="1"/>
</dbReference>
<dbReference type="Pfam" id="PF11987">
    <property type="entry name" value="IF-2"/>
    <property type="match status" value="1"/>
</dbReference>
<dbReference type="CDD" id="cd01887">
    <property type="entry name" value="IF2_eIF5B"/>
    <property type="match status" value="1"/>
</dbReference>
<dbReference type="Pfam" id="PF04760">
    <property type="entry name" value="IF2_N"/>
    <property type="match status" value="1"/>
</dbReference>
<keyword evidence="6" id="KW-0648">Protein biosynthesis</keyword>
<dbReference type="Pfam" id="PF22042">
    <property type="entry name" value="EF-G_D2"/>
    <property type="match status" value="1"/>
</dbReference>
<dbReference type="SUPFAM" id="SSF52156">
    <property type="entry name" value="Initiation factor IF2/eIF5b, domain 3"/>
    <property type="match status" value="1"/>
</dbReference>
<dbReference type="PANTHER" id="PTHR43381">
    <property type="entry name" value="TRANSLATION INITIATION FACTOR IF-2-RELATED"/>
    <property type="match status" value="1"/>
</dbReference>
<comment type="similarity">
    <text evidence="2">Belongs to the TRAFAC class translation factor GTPase superfamily. Classic translation factor GTPase family. IF-2 subfamily.</text>
</comment>
<evidence type="ECO:0000259" key="10">
    <source>
        <dbReference type="PROSITE" id="PS51722"/>
    </source>
</evidence>
<gene>
    <name evidence="11" type="ORF">METZ01_LOCUS1530</name>
</gene>
<evidence type="ECO:0000256" key="5">
    <source>
        <dbReference type="ARBA" id="ARBA00022741"/>
    </source>
</evidence>
<name>A0A381N258_9ZZZZ</name>
<dbReference type="GO" id="GO:0005829">
    <property type="term" value="C:cytosol"/>
    <property type="evidence" value="ECO:0007669"/>
    <property type="project" value="TreeGrafter"/>
</dbReference>
<dbReference type="InterPro" id="IPR000795">
    <property type="entry name" value="T_Tr_GTP-bd_dom"/>
</dbReference>
<dbReference type="InterPro" id="IPR027417">
    <property type="entry name" value="P-loop_NTPase"/>
</dbReference>
<evidence type="ECO:0000256" key="6">
    <source>
        <dbReference type="ARBA" id="ARBA00022917"/>
    </source>
</evidence>
<comment type="function">
    <text evidence="8">One of the essential components for the initiation of protein synthesis. Protects formylmethionyl-tRNA from spontaneous hydrolysis and promotes its binding to the 30S ribosomal subunits. Also involved in the hydrolysis of GTP during the formation of the 70S ribosomal complex.</text>
</comment>
<dbReference type="Gene3D" id="3.40.50.10050">
    <property type="entry name" value="Translation initiation factor IF- 2, domain 3"/>
    <property type="match status" value="1"/>
</dbReference>
<evidence type="ECO:0000256" key="3">
    <source>
        <dbReference type="ARBA" id="ARBA00022490"/>
    </source>
</evidence>
<dbReference type="SUPFAM" id="SSF52540">
    <property type="entry name" value="P-loop containing nucleoside triphosphate hydrolases"/>
    <property type="match status" value="1"/>
</dbReference>
<dbReference type="InterPro" id="IPR023115">
    <property type="entry name" value="TIF_IF2_dom3"/>
</dbReference>
<dbReference type="FunFam" id="2.40.30.10:FF:000008">
    <property type="entry name" value="Translation initiation factor IF-2"/>
    <property type="match status" value="1"/>
</dbReference>
<feature type="region of interest" description="Disordered" evidence="9">
    <location>
        <begin position="1"/>
        <end position="27"/>
    </location>
</feature>